<organism evidence="2 3">
    <name type="scientific">Tritrichomonas musculus</name>
    <dbReference type="NCBI Taxonomy" id="1915356"/>
    <lineage>
        <taxon>Eukaryota</taxon>
        <taxon>Metamonada</taxon>
        <taxon>Parabasalia</taxon>
        <taxon>Tritrichomonadida</taxon>
        <taxon>Tritrichomonadidae</taxon>
        <taxon>Tritrichomonas</taxon>
    </lineage>
</organism>
<keyword evidence="3" id="KW-1185">Reference proteome</keyword>
<gene>
    <name evidence="2" type="ORF">M9Y10_029511</name>
</gene>
<sequence length="289" mass="33295">MYCSNSRFCLGLPCSSCCQKRTECQSNSSYQREEAQRRKTIVDKNHQYAKSYPFLIDHEHVQTICDFDHDRIPKVLGKPNYKFPYIYVENCSSAASAIYNHKQHPKSNICILNSTDSLHPGGGYLRGLDGKEEVLCRQSLLYPTLEDSEMYEKNRACGNKIDGSDEMAYSPNVYVFRDDLGKELVHPFKVNVISATAISNKWVPFYNGPKIMERRIRKMICLAAYKKNDILILNDYGCGEYKNDPTQVAKMFHKVLVTEGMKNYFSTIVFSIYHNKVAFEAFQSVFKNK</sequence>
<reference evidence="2 3" key="1">
    <citation type="submission" date="2024-04" db="EMBL/GenBank/DDBJ databases">
        <title>Tritrichomonas musculus Genome.</title>
        <authorList>
            <person name="Alves-Ferreira E."/>
            <person name="Grigg M."/>
            <person name="Lorenzi H."/>
            <person name="Galac M."/>
        </authorList>
    </citation>
    <scope>NUCLEOTIDE SEQUENCE [LARGE SCALE GENOMIC DNA]</scope>
    <source>
        <strain evidence="2 3">EAF2021</strain>
    </source>
</reference>
<dbReference type="InterPro" id="IPR043472">
    <property type="entry name" value="Macro_dom-like"/>
</dbReference>
<proteinExistence type="predicted"/>
<accession>A0ABR2KMJ4</accession>
<dbReference type="NCBIfam" id="TIGR02452">
    <property type="entry name" value="TIGR02452 family protein"/>
    <property type="match status" value="1"/>
</dbReference>
<evidence type="ECO:0000313" key="3">
    <source>
        <dbReference type="Proteomes" id="UP001470230"/>
    </source>
</evidence>
<dbReference type="InterPro" id="IPR012664">
    <property type="entry name" value="CHP02452"/>
</dbReference>
<protein>
    <recommendedName>
        <fullName evidence="1">Microbial-type PARG catalytic domain-containing protein</fullName>
    </recommendedName>
</protein>
<feature type="domain" description="Microbial-type PARG catalytic" evidence="1">
    <location>
        <begin position="72"/>
        <end position="178"/>
    </location>
</feature>
<comment type="caution">
    <text evidence="2">The sequence shown here is derived from an EMBL/GenBank/DDBJ whole genome shotgun (WGS) entry which is preliminary data.</text>
</comment>
<evidence type="ECO:0000313" key="2">
    <source>
        <dbReference type="EMBL" id="KAK8892286.1"/>
    </source>
</evidence>
<dbReference type="PANTHER" id="PTHR35596:SF1">
    <property type="entry name" value="MICROBIAL-TYPE PARG CATALYTIC DOMAIN-CONTAINING PROTEIN"/>
    <property type="match status" value="1"/>
</dbReference>
<dbReference type="InterPro" id="IPR019261">
    <property type="entry name" value="PARG_cat_microbial"/>
</dbReference>
<dbReference type="Proteomes" id="UP001470230">
    <property type="component" value="Unassembled WGS sequence"/>
</dbReference>
<evidence type="ECO:0000259" key="1">
    <source>
        <dbReference type="Pfam" id="PF10021"/>
    </source>
</evidence>
<dbReference type="Pfam" id="PF10021">
    <property type="entry name" value="PARG_cat_microb"/>
    <property type="match status" value="1"/>
</dbReference>
<dbReference type="PANTHER" id="PTHR35596">
    <property type="entry name" value="DUF2263 DOMAIN-CONTAINING PROTEIN"/>
    <property type="match status" value="1"/>
</dbReference>
<dbReference type="EMBL" id="JAPFFF010000004">
    <property type="protein sequence ID" value="KAK8892286.1"/>
    <property type="molecule type" value="Genomic_DNA"/>
</dbReference>
<dbReference type="Gene3D" id="3.40.220.10">
    <property type="entry name" value="Leucine Aminopeptidase, subunit E, domain 1"/>
    <property type="match status" value="1"/>
</dbReference>
<name>A0ABR2KMJ4_9EUKA</name>